<dbReference type="eggNOG" id="ENOG502ZNVH">
    <property type="taxonomic scope" value="Bacteria"/>
</dbReference>
<dbReference type="KEGG" id="wvi:Weevi_1936"/>
<keyword evidence="2" id="KW-1185">Reference proteome</keyword>
<dbReference type="Proteomes" id="UP000008641">
    <property type="component" value="Chromosome"/>
</dbReference>
<proteinExistence type="predicted"/>
<sequence length="195" mass="23317">MFNLFHMMHRVFMLFLGLIYTTISAQETNLFSLKKKIYDRLIDDFTTTISPKSSYEVWIDPITYQFENIEMNEFGISLKQSVLLKDDKYCDNQIIIYCKDKIELDSFQLSIITQPGHDDLYSVYYLVYQPLDAWYSIILHLNEQRYLQSYNKISTVYFPTKIIEVKNNKVTIKQELVTVNLTKDFEIFEINKRSF</sequence>
<protein>
    <submittedName>
        <fullName evidence="1">Uncharacterized protein</fullName>
    </submittedName>
</protein>
<reference evidence="1 2" key="1">
    <citation type="journal article" date="2011" name="Stand. Genomic Sci.">
        <title>Complete genome sequence of Weeksella virosa type strain (9751).</title>
        <authorList>
            <person name="Lang E."/>
            <person name="Teshima H."/>
            <person name="Lucas S."/>
            <person name="Lapidus A."/>
            <person name="Hammon N."/>
            <person name="Deshpande S."/>
            <person name="Nolan M."/>
            <person name="Cheng J.F."/>
            <person name="Pitluck S."/>
            <person name="Liolios K."/>
            <person name="Pagani I."/>
            <person name="Mikhailova N."/>
            <person name="Ivanova N."/>
            <person name="Mavromatis K."/>
            <person name="Pati A."/>
            <person name="Tapia R."/>
            <person name="Han C."/>
            <person name="Goodwin L."/>
            <person name="Chen A."/>
            <person name="Palaniappan K."/>
            <person name="Land M."/>
            <person name="Hauser L."/>
            <person name="Chang Y.J."/>
            <person name="Jeffries C.D."/>
            <person name="Brambilla E.M."/>
            <person name="Kopitz M."/>
            <person name="Rohde M."/>
            <person name="Goker M."/>
            <person name="Tindall B.J."/>
            <person name="Detter J.C."/>
            <person name="Woyke T."/>
            <person name="Bristow J."/>
            <person name="Eisen J.A."/>
            <person name="Markowitz V."/>
            <person name="Hugenholtz P."/>
            <person name="Klenk H.P."/>
            <person name="Kyrpides N.C."/>
        </authorList>
    </citation>
    <scope>NUCLEOTIDE SEQUENCE [LARGE SCALE GENOMIC DNA]</scope>
    <source>
        <strain evidence="2">ATCC 43766 / DSM 16922 / JCM 21250 / NBRC 16016 / NCTC 11634 / CL345/78</strain>
    </source>
</reference>
<dbReference type="AlphaFoldDB" id="F0P1A6"/>
<dbReference type="OrthoDB" id="1440166at2"/>
<name>F0P1A6_WEEVC</name>
<dbReference type="STRING" id="865938.Weevi_1936"/>
<accession>F0P1A6</accession>
<dbReference type="RefSeq" id="WP_013599009.1">
    <property type="nucleotide sequence ID" value="NC_015144.1"/>
</dbReference>
<evidence type="ECO:0000313" key="1">
    <source>
        <dbReference type="EMBL" id="ADX68620.1"/>
    </source>
</evidence>
<dbReference type="HOGENOM" id="CLU_1395819_0_0_10"/>
<organism evidence="1 2">
    <name type="scientific">Weeksella virosa (strain ATCC 43766 / DSM 16922 / JCM 21250 / CCUG 30538 / CDC 9751 / IAM 14551 / NBRC 16016 / NCTC 11634 / CL345/78)</name>
    <dbReference type="NCBI Taxonomy" id="865938"/>
    <lineage>
        <taxon>Bacteria</taxon>
        <taxon>Pseudomonadati</taxon>
        <taxon>Bacteroidota</taxon>
        <taxon>Flavobacteriia</taxon>
        <taxon>Flavobacteriales</taxon>
        <taxon>Weeksellaceae</taxon>
        <taxon>Weeksella</taxon>
    </lineage>
</organism>
<reference evidence="2" key="2">
    <citation type="journal article" date="2011" name="Stand. Genomic Sci.">
        <title>Complete genome sequence of Weeksella virosa type strain (9751T).</title>
        <authorList>
            <person name="Lang E."/>
            <person name="Teshima H."/>
            <person name="Lucas S."/>
            <person name="Lapidus A."/>
            <person name="Hammon N."/>
            <person name="Deshpande S."/>
            <person name="Nolan M."/>
            <person name="Cheng J."/>
            <person name="Pitluck S."/>
            <person name="Liolios K."/>
            <person name="Pagani I."/>
            <person name="Mikhailova N."/>
            <person name="Ivanova N."/>
            <person name="Mavromatis K."/>
            <person name="Pati A."/>
            <person name="Tapia R."/>
            <person name="Han C."/>
            <person name="Goodwin L."/>
            <person name="Chen A."/>
            <person name="Palaniappan K."/>
            <person name="Land M."/>
            <person name="Hauser L."/>
            <person name="Chang Y."/>
            <person name="Jeffries C."/>
            <person name="Brambilla E."/>
            <person name="Kopitz M."/>
            <person name="Rohde M."/>
            <person name="Goker M."/>
            <person name="Tindall B."/>
            <person name="Detter J."/>
            <person name="Woyke T."/>
            <person name="Bristow J."/>
            <person name="Eisen J."/>
            <person name="Markowitz V."/>
            <person name="Hugenholtz P."/>
            <person name="Klenk H."/>
            <person name="Kyrpides N."/>
        </authorList>
    </citation>
    <scope>NUCLEOTIDE SEQUENCE [LARGE SCALE GENOMIC DNA]</scope>
    <source>
        <strain evidence="2">ATCC 43766 / DSM 16922 / JCM 21250 / NBRC 16016 / NCTC 11634 / CL345/78</strain>
    </source>
</reference>
<gene>
    <name evidence="1" type="ordered locus">Weevi_1936</name>
</gene>
<evidence type="ECO:0000313" key="2">
    <source>
        <dbReference type="Proteomes" id="UP000008641"/>
    </source>
</evidence>
<dbReference type="EMBL" id="CP002455">
    <property type="protein sequence ID" value="ADX68620.1"/>
    <property type="molecule type" value="Genomic_DNA"/>
</dbReference>